<dbReference type="InterPro" id="IPR003675">
    <property type="entry name" value="Rce1/LyrA-like_dom"/>
</dbReference>
<feature type="transmembrane region" description="Helical" evidence="1">
    <location>
        <begin position="54"/>
        <end position="75"/>
    </location>
</feature>
<sequence length="320" mass="33502">MLVNGEGRLRAGWRLLFQFLLNYAVAAMAGSLVLAATGGPAAGGIARSSSASNVPLYAVAALAAVASVWAAGRFLDRRPFSGFGLRLSRAWWSDFAFGLLLGASLISGIFLFELAAGWVTVTGALRVVDGGAFFPAILAPVVLFLCVGFYEELITRGYQLTNLAEGFNVPGIGPTGAILLAWVLSSSFFGLLHAFNPNATVLSTLNIALAGMMLGLGYVQTGELAIPVGLHITWNFFQGNVFGLPVSGRDPAGATFLTIEQTGPDLWTGGPFGPEGGLLAPAAMVLGLVLISLRVRRRTGKLSFHTPLAESPTADHHTAR</sequence>
<reference evidence="3" key="1">
    <citation type="submission" date="2020-02" db="EMBL/GenBank/DDBJ databases">
        <authorList>
            <person name="Meier V. D."/>
        </authorList>
    </citation>
    <scope>NUCLEOTIDE SEQUENCE</scope>
    <source>
        <strain evidence="3">AVDCRST_MAG55</strain>
    </source>
</reference>
<feature type="transmembrane region" description="Helical" evidence="1">
    <location>
        <begin position="170"/>
        <end position="192"/>
    </location>
</feature>
<dbReference type="PANTHER" id="PTHR39430">
    <property type="entry name" value="MEMBRANE-ASSOCIATED PROTEASE-RELATED"/>
    <property type="match status" value="1"/>
</dbReference>
<dbReference type="GO" id="GO:0080120">
    <property type="term" value="P:CAAX-box protein maturation"/>
    <property type="evidence" value="ECO:0007669"/>
    <property type="project" value="UniProtKB-ARBA"/>
</dbReference>
<organism evidence="3">
    <name type="scientific">uncultured Rubrobacteraceae bacterium</name>
    <dbReference type="NCBI Taxonomy" id="349277"/>
    <lineage>
        <taxon>Bacteria</taxon>
        <taxon>Bacillati</taxon>
        <taxon>Actinomycetota</taxon>
        <taxon>Rubrobacteria</taxon>
        <taxon>Rubrobacterales</taxon>
        <taxon>Rubrobacteraceae</taxon>
        <taxon>environmental samples</taxon>
    </lineage>
</organism>
<evidence type="ECO:0000256" key="1">
    <source>
        <dbReference type="SAM" id="Phobius"/>
    </source>
</evidence>
<feature type="transmembrane region" description="Helical" evidence="1">
    <location>
        <begin position="20"/>
        <end position="42"/>
    </location>
</feature>
<evidence type="ECO:0000259" key="2">
    <source>
        <dbReference type="Pfam" id="PF02517"/>
    </source>
</evidence>
<feature type="transmembrane region" description="Helical" evidence="1">
    <location>
        <begin position="131"/>
        <end position="150"/>
    </location>
</feature>
<keyword evidence="3" id="KW-0645">Protease</keyword>
<dbReference type="PANTHER" id="PTHR39430:SF1">
    <property type="entry name" value="PROTEASE"/>
    <property type="match status" value="1"/>
</dbReference>
<accession>A0A6J4NL40</accession>
<proteinExistence type="predicted"/>
<feature type="transmembrane region" description="Helical" evidence="1">
    <location>
        <begin position="95"/>
        <end position="119"/>
    </location>
</feature>
<dbReference type="GO" id="GO:0006508">
    <property type="term" value="P:proteolysis"/>
    <property type="evidence" value="ECO:0007669"/>
    <property type="project" value="UniProtKB-KW"/>
</dbReference>
<dbReference type="AlphaFoldDB" id="A0A6J4NL40"/>
<keyword evidence="1" id="KW-0472">Membrane</keyword>
<feature type="transmembrane region" description="Helical" evidence="1">
    <location>
        <begin position="199"/>
        <end position="219"/>
    </location>
</feature>
<dbReference type="GO" id="GO:0004175">
    <property type="term" value="F:endopeptidase activity"/>
    <property type="evidence" value="ECO:0007669"/>
    <property type="project" value="UniProtKB-ARBA"/>
</dbReference>
<feature type="domain" description="CAAX prenyl protease 2/Lysostaphin resistance protein A-like" evidence="2">
    <location>
        <begin position="137"/>
        <end position="237"/>
    </location>
</feature>
<keyword evidence="1" id="KW-1133">Transmembrane helix</keyword>
<keyword evidence="3" id="KW-0378">Hydrolase</keyword>
<dbReference type="EMBL" id="CADCUZ010000006">
    <property type="protein sequence ID" value="CAA9390493.1"/>
    <property type="molecule type" value="Genomic_DNA"/>
</dbReference>
<dbReference type="Pfam" id="PF02517">
    <property type="entry name" value="Rce1-like"/>
    <property type="match status" value="1"/>
</dbReference>
<gene>
    <name evidence="3" type="ORF">AVDCRST_MAG55-66</name>
</gene>
<keyword evidence="1" id="KW-0812">Transmembrane</keyword>
<evidence type="ECO:0000313" key="3">
    <source>
        <dbReference type="EMBL" id="CAA9390493.1"/>
    </source>
</evidence>
<feature type="transmembrane region" description="Helical" evidence="1">
    <location>
        <begin position="276"/>
        <end position="295"/>
    </location>
</feature>
<name>A0A6J4NL40_9ACTN</name>
<protein>
    <submittedName>
        <fullName evidence="3">CAAX amino terminal protease family protein</fullName>
    </submittedName>
</protein>